<dbReference type="AlphaFoldDB" id="A0A7W9GWK7"/>
<dbReference type="EMBL" id="JACHMM010000001">
    <property type="protein sequence ID" value="MBB5791116.1"/>
    <property type="molecule type" value="Genomic_DNA"/>
</dbReference>
<evidence type="ECO:0000313" key="1">
    <source>
        <dbReference type="EMBL" id="MBB5791116.1"/>
    </source>
</evidence>
<evidence type="ECO:0000313" key="2">
    <source>
        <dbReference type="Proteomes" id="UP000542813"/>
    </source>
</evidence>
<proteinExistence type="predicted"/>
<dbReference type="Proteomes" id="UP000542813">
    <property type="component" value="Unassembled WGS sequence"/>
</dbReference>
<sequence length="36" mass="3866">MENAAIVAQTFMNINSPRHRGQALSMVTHRAATGAL</sequence>
<name>A0A7W9GWK7_9ACTN</name>
<protein>
    <submittedName>
        <fullName evidence="1">Uncharacterized protein</fullName>
    </submittedName>
</protein>
<gene>
    <name evidence="1" type="ORF">HD601_005691</name>
</gene>
<reference evidence="1 2" key="1">
    <citation type="submission" date="2020-08" db="EMBL/GenBank/DDBJ databases">
        <title>Sequencing the genomes of 1000 actinobacteria strains.</title>
        <authorList>
            <person name="Klenk H.-P."/>
        </authorList>
    </citation>
    <scope>NUCLEOTIDE SEQUENCE [LARGE SCALE GENOMIC DNA]</scope>
    <source>
        <strain evidence="1 2">DSM 102122</strain>
    </source>
</reference>
<keyword evidence="2" id="KW-1185">Reference proteome</keyword>
<accession>A0A7W9GWK7</accession>
<organism evidence="1 2">
    <name type="scientific">Jiangella mangrovi</name>
    <dbReference type="NCBI Taxonomy" id="1524084"/>
    <lineage>
        <taxon>Bacteria</taxon>
        <taxon>Bacillati</taxon>
        <taxon>Actinomycetota</taxon>
        <taxon>Actinomycetes</taxon>
        <taxon>Jiangellales</taxon>
        <taxon>Jiangellaceae</taxon>
        <taxon>Jiangella</taxon>
    </lineage>
</organism>
<comment type="caution">
    <text evidence="1">The sequence shown here is derived from an EMBL/GenBank/DDBJ whole genome shotgun (WGS) entry which is preliminary data.</text>
</comment>